<evidence type="ECO:0000313" key="4">
    <source>
        <dbReference type="EMBL" id="CAH2041889.1"/>
    </source>
</evidence>
<protein>
    <recommendedName>
        <fullName evidence="3">Glucosamine inositolphosphorylceramide transferase 1 N-terminal domain-containing protein</fullName>
    </recommendedName>
</protein>
<feature type="domain" description="Glucosamine inositolphosphorylceramide transferase 1 N-terminal" evidence="3">
    <location>
        <begin position="7"/>
        <end position="145"/>
    </location>
</feature>
<proteinExistence type="predicted"/>
<organism evidence="4 5">
    <name type="scientific">Thlaspi arvense</name>
    <name type="common">Field penny-cress</name>
    <dbReference type="NCBI Taxonomy" id="13288"/>
    <lineage>
        <taxon>Eukaryota</taxon>
        <taxon>Viridiplantae</taxon>
        <taxon>Streptophyta</taxon>
        <taxon>Embryophyta</taxon>
        <taxon>Tracheophyta</taxon>
        <taxon>Spermatophyta</taxon>
        <taxon>Magnoliopsida</taxon>
        <taxon>eudicotyledons</taxon>
        <taxon>Gunneridae</taxon>
        <taxon>Pentapetalae</taxon>
        <taxon>rosids</taxon>
        <taxon>malvids</taxon>
        <taxon>Brassicales</taxon>
        <taxon>Brassicaceae</taxon>
        <taxon>Thlaspideae</taxon>
        <taxon>Thlaspi</taxon>
    </lineage>
</organism>
<dbReference type="FunFam" id="2.115.10.20:FF:000004">
    <property type="entry name" value="Glucosamine inositolphosphorylceramide transferase 1"/>
    <property type="match status" value="1"/>
</dbReference>
<dbReference type="InterPro" id="IPR023296">
    <property type="entry name" value="Glyco_hydro_beta-prop_sf"/>
</dbReference>
<accession>A0AAU9RL75</accession>
<reference evidence="4 5" key="1">
    <citation type="submission" date="2022-03" db="EMBL/GenBank/DDBJ databases">
        <authorList>
            <person name="Nunn A."/>
            <person name="Chopra R."/>
            <person name="Nunn A."/>
            <person name="Contreras Garrido A."/>
        </authorList>
    </citation>
    <scope>NUCLEOTIDE SEQUENCE [LARGE SCALE GENOMIC DNA]</scope>
</reference>
<dbReference type="PANTHER" id="PTHR48261:SF6">
    <property type="entry name" value="GLYCOSYLTRANSFERASE FAMILY PROTEIN"/>
    <property type="match status" value="1"/>
</dbReference>
<keyword evidence="2" id="KW-1133">Transmembrane helix</keyword>
<feature type="transmembrane region" description="Helical" evidence="2">
    <location>
        <begin position="159"/>
        <end position="180"/>
    </location>
</feature>
<keyword evidence="1" id="KW-0808">Transferase</keyword>
<dbReference type="EMBL" id="CAJVSB020000139">
    <property type="protein sequence ID" value="CAH2041889.1"/>
    <property type="molecule type" value="Genomic_DNA"/>
</dbReference>
<comment type="caution">
    <text evidence="4">The sequence shown here is derived from an EMBL/GenBank/DDBJ whole genome shotgun (WGS) entry which is preliminary data.</text>
</comment>
<keyword evidence="5" id="KW-1185">Reference proteome</keyword>
<evidence type="ECO:0000256" key="1">
    <source>
        <dbReference type="ARBA" id="ARBA00022679"/>
    </source>
</evidence>
<dbReference type="SUPFAM" id="SSF75005">
    <property type="entry name" value="Arabinanase/levansucrase/invertase"/>
    <property type="match status" value="1"/>
</dbReference>
<dbReference type="InterPro" id="IPR056442">
    <property type="entry name" value="GINT1_N"/>
</dbReference>
<gene>
    <name evidence="4" type="ORF">TAV2_LOCUS4592</name>
</gene>
<evidence type="ECO:0000259" key="3">
    <source>
        <dbReference type="Pfam" id="PF24793"/>
    </source>
</evidence>
<evidence type="ECO:0000313" key="5">
    <source>
        <dbReference type="Proteomes" id="UP000836841"/>
    </source>
</evidence>
<dbReference type="Proteomes" id="UP000836841">
    <property type="component" value="Unassembled WGS sequence"/>
</dbReference>
<name>A0AAU9RL75_THLAR</name>
<dbReference type="AlphaFoldDB" id="A0AAU9RL75"/>
<dbReference type="InterPro" id="IPR004263">
    <property type="entry name" value="Exostosin"/>
</dbReference>
<dbReference type="GO" id="GO:0016757">
    <property type="term" value="F:glycosyltransferase activity"/>
    <property type="evidence" value="ECO:0007669"/>
    <property type="project" value="InterPro"/>
</dbReference>
<feature type="transmembrane region" description="Helical" evidence="2">
    <location>
        <begin position="243"/>
        <end position="264"/>
    </location>
</feature>
<dbReference type="PANTHER" id="PTHR48261">
    <property type="entry name" value="ACETYLGLUCOSAMINYLTRANSFERASE"/>
    <property type="match status" value="1"/>
</dbReference>
<evidence type="ECO:0000256" key="2">
    <source>
        <dbReference type="SAM" id="Phobius"/>
    </source>
</evidence>
<dbReference type="Pfam" id="PF24793">
    <property type="entry name" value="GINT1_N"/>
    <property type="match status" value="1"/>
</dbReference>
<keyword evidence="2" id="KW-0472">Membrane</keyword>
<dbReference type="Gene3D" id="2.115.10.20">
    <property type="entry name" value="Glycosyl hydrolase domain, family 43"/>
    <property type="match status" value="1"/>
</dbReference>
<keyword evidence="2" id="KW-0812">Transmembrane</keyword>
<sequence length="297" mass="33399">MLPYITVMQGDVLYLIYFLKQKIHITMQGDIGVARSLDKGVTWQHIGTALDEDWHLSYPYVFDYNGQIYMLPEGSAKGELRLYRALNFPLQWTLEKVIMKKPLVDPSLINHNGKYWIFGSDHSSLGNMTNGQLEIWYSSSPLGVMDGDRVPSADSGHRFVLGFGSAVAVAMLVMIMGMLVGAVKCIIPLSWCPHNTGKRSDVLLAWESSSLFSSKLRQYCSRLNNASSVLHGRIKPNTWAGKLVIILIFVVMSALMCSWVRFMYGGNGAQEAYPKNGHYSQFTMLTMTYDARLCMNL</sequence>